<evidence type="ECO:0000256" key="4">
    <source>
        <dbReference type="SAM" id="MobiDB-lite"/>
    </source>
</evidence>
<gene>
    <name evidence="5" type="ORF">V6575_10925</name>
</gene>
<evidence type="ECO:0000313" key="5">
    <source>
        <dbReference type="EMBL" id="MEJ8474601.1"/>
    </source>
</evidence>
<keyword evidence="2" id="KW-1188">Viral release from host cell</keyword>
<keyword evidence="6" id="KW-1185">Reference proteome</keyword>
<dbReference type="Pfam" id="PF12236">
    <property type="entry name" value="Head-tail_con"/>
    <property type="match status" value="1"/>
</dbReference>
<sequence>MGIVDDLKKELGAARSARSSYESDWSDYVKYTAPDMERGFSFPSSVQNTGMAALQSSAARKRSRHIFNSAAVWLLDRLVNGVESLTFPKGMHWHGIAYDDPFAPEPSQGDEEYFETLRNYLFRIRYSGRSGFELANRAATASACKLGTGILFPIENDRLSDIKAPVFYRYVPLYEMFLIIDGQGNDCGFFRVRELEAWQAVKEYSGNVSAELKRDAEDPNRKTHKATFIHACFLRDGGMKGAVDSKHSEYESIHFEEKTKHICRQSAFFEFPLVIRRWDRDGLSPYGSPPQAKLMGDIKSLQSLSRDDLTASSQSVRPPLAVHKQERPLDLNPGRVNPGLIDEAGRPLFRSMVETANPGAANAKVQEIEERLRVGLYGDLWQTLLEGNGRTATEATIRAQEKADMIGPFTTNIQAPNSTMFDREIGIIGRRGAFQPGSPLEPTESVAEMDISVRSTSPIDQMREAGNFEGLANFKEYQAAAMQTNPGAADWMDEEEERKLAQQSLGLPAKLLRPMEEIARDREARAEQQAQQEQLAAGESMARMAKDAAPIAQMMGGEGGNGVA</sequence>
<accession>A0ABU8TLJ5</accession>
<feature type="region of interest" description="Disordered" evidence="4">
    <location>
        <begin position="523"/>
        <end position="543"/>
    </location>
</feature>
<dbReference type="RefSeq" id="WP_340274342.1">
    <property type="nucleotide sequence ID" value="NZ_JBAKIA010000005.1"/>
</dbReference>
<protein>
    <submittedName>
        <fullName evidence="5">Portal protein</fullName>
    </submittedName>
</protein>
<evidence type="ECO:0000256" key="3">
    <source>
        <dbReference type="ARBA" id="ARBA00023219"/>
    </source>
</evidence>
<comment type="caution">
    <text evidence="5">The sequence shown here is derived from an EMBL/GenBank/DDBJ whole genome shotgun (WGS) entry which is preliminary data.</text>
</comment>
<proteinExistence type="predicted"/>
<evidence type="ECO:0000256" key="2">
    <source>
        <dbReference type="ARBA" id="ARBA00022612"/>
    </source>
</evidence>
<dbReference type="EMBL" id="JBAKIA010000005">
    <property type="protein sequence ID" value="MEJ8474601.1"/>
    <property type="molecule type" value="Genomic_DNA"/>
</dbReference>
<organism evidence="5 6">
    <name type="scientific">Roseibium algae</name>
    <dbReference type="NCBI Taxonomy" id="3123038"/>
    <lineage>
        <taxon>Bacteria</taxon>
        <taxon>Pseudomonadati</taxon>
        <taxon>Pseudomonadota</taxon>
        <taxon>Alphaproteobacteria</taxon>
        <taxon>Hyphomicrobiales</taxon>
        <taxon>Stappiaceae</taxon>
        <taxon>Roseibium</taxon>
    </lineage>
</organism>
<comment type="subcellular location">
    <subcellularLocation>
        <location evidence="1">Virion</location>
    </subcellularLocation>
</comment>
<dbReference type="Proteomes" id="UP001385499">
    <property type="component" value="Unassembled WGS sequence"/>
</dbReference>
<evidence type="ECO:0000256" key="1">
    <source>
        <dbReference type="ARBA" id="ARBA00004328"/>
    </source>
</evidence>
<keyword evidence="3" id="KW-0231">Viral genome packaging</keyword>
<reference evidence="5 6" key="1">
    <citation type="submission" date="2024-02" db="EMBL/GenBank/DDBJ databases">
        <title>Roseibium algae sp. nov., isolated from marine alga (Grateloupia sp.), showing potential in myo-inositol conversion.</title>
        <authorList>
            <person name="Wang Y."/>
        </authorList>
    </citation>
    <scope>NUCLEOTIDE SEQUENCE [LARGE SCALE GENOMIC DNA]</scope>
    <source>
        <strain evidence="5 6">H3510</strain>
    </source>
</reference>
<feature type="compositionally biased region" description="Low complexity" evidence="4">
    <location>
        <begin position="527"/>
        <end position="539"/>
    </location>
</feature>
<name>A0ABU8TLJ5_9HYPH</name>
<dbReference type="InterPro" id="IPR020991">
    <property type="entry name" value="Connector_podovirus"/>
</dbReference>
<evidence type="ECO:0000313" key="6">
    <source>
        <dbReference type="Proteomes" id="UP001385499"/>
    </source>
</evidence>